<evidence type="ECO:0000313" key="3">
    <source>
        <dbReference type="Proteomes" id="UP000217790"/>
    </source>
</evidence>
<dbReference type="OrthoDB" id="3038148at2759"/>
<keyword evidence="1" id="KW-0812">Transmembrane</keyword>
<sequence>MYSYRNSYRGMGIQTFRGIIEIIVESALIYSVTLLIFVILITCNNIGGLYVDIIASYVWGIAPTLIAVVNKIEKSKLIPKCLTQDLYLDPGLKNLGLADTHIRSRVPSLALGLVRPVPDSQDQNI</sequence>
<accession>A0A2H3CIG0</accession>
<evidence type="ECO:0000313" key="2">
    <source>
        <dbReference type="EMBL" id="PBK81124.1"/>
    </source>
</evidence>
<dbReference type="Proteomes" id="UP000217790">
    <property type="component" value="Unassembled WGS sequence"/>
</dbReference>
<feature type="transmembrane region" description="Helical" evidence="1">
    <location>
        <begin position="47"/>
        <end position="69"/>
    </location>
</feature>
<name>A0A2H3CIG0_ARMGA</name>
<keyword evidence="1" id="KW-0472">Membrane</keyword>
<keyword evidence="3" id="KW-1185">Reference proteome</keyword>
<protein>
    <submittedName>
        <fullName evidence="2">Uncharacterized protein</fullName>
    </submittedName>
</protein>
<gene>
    <name evidence="2" type="ORF">ARMGADRAFT_1039523</name>
</gene>
<dbReference type="AlphaFoldDB" id="A0A2H3CIG0"/>
<feature type="transmembrane region" description="Helical" evidence="1">
    <location>
        <begin position="20"/>
        <end position="41"/>
    </location>
</feature>
<dbReference type="EMBL" id="KZ293734">
    <property type="protein sequence ID" value="PBK81124.1"/>
    <property type="molecule type" value="Genomic_DNA"/>
</dbReference>
<reference evidence="3" key="1">
    <citation type="journal article" date="2017" name="Nat. Ecol. Evol.">
        <title>Genome expansion and lineage-specific genetic innovations in the forest pathogenic fungi Armillaria.</title>
        <authorList>
            <person name="Sipos G."/>
            <person name="Prasanna A.N."/>
            <person name="Walter M.C."/>
            <person name="O'Connor E."/>
            <person name="Balint B."/>
            <person name="Krizsan K."/>
            <person name="Kiss B."/>
            <person name="Hess J."/>
            <person name="Varga T."/>
            <person name="Slot J."/>
            <person name="Riley R."/>
            <person name="Boka B."/>
            <person name="Rigling D."/>
            <person name="Barry K."/>
            <person name="Lee J."/>
            <person name="Mihaltcheva S."/>
            <person name="LaButti K."/>
            <person name="Lipzen A."/>
            <person name="Waldron R."/>
            <person name="Moloney N.M."/>
            <person name="Sperisen C."/>
            <person name="Kredics L."/>
            <person name="Vagvoelgyi C."/>
            <person name="Patrignani A."/>
            <person name="Fitzpatrick D."/>
            <person name="Nagy I."/>
            <person name="Doyle S."/>
            <person name="Anderson J.B."/>
            <person name="Grigoriev I.V."/>
            <person name="Gueldener U."/>
            <person name="Muensterkoetter M."/>
            <person name="Nagy L.G."/>
        </authorList>
    </citation>
    <scope>NUCLEOTIDE SEQUENCE [LARGE SCALE GENOMIC DNA]</scope>
    <source>
        <strain evidence="3">Ar21-2</strain>
    </source>
</reference>
<dbReference type="InParanoid" id="A0A2H3CIG0"/>
<evidence type="ECO:0000256" key="1">
    <source>
        <dbReference type="SAM" id="Phobius"/>
    </source>
</evidence>
<proteinExistence type="predicted"/>
<organism evidence="2 3">
    <name type="scientific">Armillaria gallica</name>
    <name type="common">Bulbous honey fungus</name>
    <name type="synonym">Armillaria bulbosa</name>
    <dbReference type="NCBI Taxonomy" id="47427"/>
    <lineage>
        <taxon>Eukaryota</taxon>
        <taxon>Fungi</taxon>
        <taxon>Dikarya</taxon>
        <taxon>Basidiomycota</taxon>
        <taxon>Agaricomycotina</taxon>
        <taxon>Agaricomycetes</taxon>
        <taxon>Agaricomycetidae</taxon>
        <taxon>Agaricales</taxon>
        <taxon>Marasmiineae</taxon>
        <taxon>Physalacriaceae</taxon>
        <taxon>Armillaria</taxon>
    </lineage>
</organism>
<keyword evidence="1" id="KW-1133">Transmembrane helix</keyword>